<accession>A0A7J8NNJ7</accession>
<comment type="caution">
    <text evidence="1">The sequence shown here is derived from an EMBL/GenBank/DDBJ whole genome shotgun (WGS) entry which is preliminary data.</text>
</comment>
<dbReference type="EMBL" id="JABEZZ010000001">
    <property type="protein sequence ID" value="MBA0578443.1"/>
    <property type="molecule type" value="Genomic_DNA"/>
</dbReference>
<gene>
    <name evidence="1" type="ORF">Gorai_020725</name>
</gene>
<sequence length="140" mass="15813">MADLRIGKDDDEVLRVEGVLENQESLSYLCLVGCYITASVVHFPTMRNTLVNLWHPLGGASLSDKERQKGFVTSTGQDPMIHDLEDSLIEGSEGKKRQRTIDFFGIVYKFSNSREKMDELLLACQNNSSMSAKRLVDRQQ</sequence>
<evidence type="ECO:0000313" key="1">
    <source>
        <dbReference type="EMBL" id="MBA0578443.1"/>
    </source>
</evidence>
<proteinExistence type="predicted"/>
<evidence type="ECO:0000313" key="2">
    <source>
        <dbReference type="Proteomes" id="UP000593578"/>
    </source>
</evidence>
<name>A0A7J8NNJ7_GOSRA</name>
<dbReference type="AlphaFoldDB" id="A0A7J8NNJ7"/>
<organism evidence="1 2">
    <name type="scientific">Gossypium raimondii</name>
    <name type="common">Peruvian cotton</name>
    <name type="synonym">Gossypium klotzschianum subsp. raimondii</name>
    <dbReference type="NCBI Taxonomy" id="29730"/>
    <lineage>
        <taxon>Eukaryota</taxon>
        <taxon>Viridiplantae</taxon>
        <taxon>Streptophyta</taxon>
        <taxon>Embryophyta</taxon>
        <taxon>Tracheophyta</taxon>
        <taxon>Spermatophyta</taxon>
        <taxon>Magnoliopsida</taxon>
        <taxon>eudicotyledons</taxon>
        <taxon>Gunneridae</taxon>
        <taxon>Pentapetalae</taxon>
        <taxon>rosids</taxon>
        <taxon>malvids</taxon>
        <taxon>Malvales</taxon>
        <taxon>Malvaceae</taxon>
        <taxon>Malvoideae</taxon>
        <taxon>Gossypium</taxon>
    </lineage>
</organism>
<dbReference type="Proteomes" id="UP000593578">
    <property type="component" value="Unassembled WGS sequence"/>
</dbReference>
<reference evidence="1 2" key="1">
    <citation type="journal article" date="2019" name="Genome Biol. Evol.">
        <title>Insights into the evolution of the New World diploid cottons (Gossypium, subgenus Houzingenia) based on genome sequencing.</title>
        <authorList>
            <person name="Grover C.E."/>
            <person name="Arick M.A. 2nd"/>
            <person name="Thrash A."/>
            <person name="Conover J.L."/>
            <person name="Sanders W.S."/>
            <person name="Peterson D.G."/>
            <person name="Frelichowski J.E."/>
            <person name="Scheffler J.A."/>
            <person name="Scheffler B.E."/>
            <person name="Wendel J.F."/>
        </authorList>
    </citation>
    <scope>NUCLEOTIDE SEQUENCE [LARGE SCALE GENOMIC DNA]</scope>
    <source>
        <strain evidence="1">8</strain>
        <tissue evidence="1">Leaf</tissue>
    </source>
</reference>
<protein>
    <submittedName>
        <fullName evidence="1">Uncharacterized protein</fullName>
    </submittedName>
</protein>